<evidence type="ECO:0000313" key="17">
    <source>
        <dbReference type="EMBL" id="KAG5627516.1"/>
    </source>
</evidence>
<dbReference type="GO" id="GO:0009813">
    <property type="term" value="P:flavonoid biosynthetic process"/>
    <property type="evidence" value="ECO:0007669"/>
    <property type="project" value="UniProtKB-KW"/>
</dbReference>
<dbReference type="EC" id="1.1.1.234" evidence="7"/>
<dbReference type="Proteomes" id="UP000824120">
    <property type="component" value="Chromosome 2"/>
</dbReference>
<dbReference type="CDD" id="cd08958">
    <property type="entry name" value="FR_SDR_e"/>
    <property type="match status" value="1"/>
</dbReference>
<keyword evidence="14" id="KW-1133">Transmembrane helix</keyword>
<evidence type="ECO:0000256" key="9">
    <source>
        <dbReference type="ARBA" id="ARBA00039963"/>
    </source>
</evidence>
<organism evidence="17 18">
    <name type="scientific">Solanum commersonii</name>
    <name type="common">Commerson's wild potato</name>
    <name type="synonym">Commerson's nightshade</name>
    <dbReference type="NCBI Taxonomy" id="4109"/>
    <lineage>
        <taxon>Eukaryota</taxon>
        <taxon>Viridiplantae</taxon>
        <taxon>Streptophyta</taxon>
        <taxon>Embryophyta</taxon>
        <taxon>Tracheophyta</taxon>
        <taxon>Spermatophyta</taxon>
        <taxon>Magnoliopsida</taxon>
        <taxon>eudicotyledons</taxon>
        <taxon>Gunneridae</taxon>
        <taxon>Pentapetalae</taxon>
        <taxon>asterids</taxon>
        <taxon>lamiids</taxon>
        <taxon>Solanales</taxon>
        <taxon>Solanaceae</taxon>
        <taxon>Solanoideae</taxon>
        <taxon>Solaneae</taxon>
        <taxon>Solanum</taxon>
    </lineage>
</organism>
<comment type="similarity">
    <text evidence="14">Belongs to the 3-beta-HSD family.</text>
</comment>
<evidence type="ECO:0000259" key="16">
    <source>
        <dbReference type="Pfam" id="PF01370"/>
    </source>
</evidence>
<evidence type="ECO:0000256" key="13">
    <source>
        <dbReference type="ARBA" id="ARBA00049132"/>
    </source>
</evidence>
<dbReference type="GO" id="GO:0045552">
    <property type="term" value="F:dihydroflavanol 4-reductase activity"/>
    <property type="evidence" value="ECO:0007669"/>
    <property type="project" value="UniProtKB-EC"/>
</dbReference>
<dbReference type="InterPro" id="IPR036291">
    <property type="entry name" value="NAD(P)-bd_dom_sf"/>
</dbReference>
<dbReference type="PANTHER" id="PTHR10366:SF806">
    <property type="entry name" value="CINNAMOYL-COA REDUCTASE 1-LIKE"/>
    <property type="match status" value="1"/>
</dbReference>
<dbReference type="EMBL" id="JACXVP010000002">
    <property type="protein sequence ID" value="KAG5627516.1"/>
    <property type="molecule type" value="Genomic_DNA"/>
</dbReference>
<comment type="caution">
    <text evidence="17">The sequence shown here is derived from an EMBL/GenBank/DDBJ whole genome shotgun (WGS) entry which is preliminary data.</text>
</comment>
<gene>
    <name evidence="17" type="ORF">H5410_012734</name>
</gene>
<keyword evidence="18" id="KW-1185">Reference proteome</keyword>
<evidence type="ECO:0000256" key="4">
    <source>
        <dbReference type="ARBA" id="ARBA00023241"/>
    </source>
</evidence>
<evidence type="ECO:0000256" key="1">
    <source>
        <dbReference type="ARBA" id="ARBA00004935"/>
    </source>
</evidence>
<dbReference type="InterPro" id="IPR002225">
    <property type="entry name" value="3Beta_OHSteriod_DH/Estase"/>
</dbReference>
<keyword evidence="3 14" id="KW-0560">Oxidoreductase</keyword>
<sequence length="388" mass="43281">MDRKNIGEGKVVCVTGASGFIASWLVKLLLQRGYTVNATVRNLKDTSKVDHLLGLDGANERLHLFEAELLKEQSFDPAIDGCEGVFHTASPVFLTGKSKEELVDPAVKGTLNVLRSCAKSPSVRRVVITSSTASVICNKNMSTPGAVADETWYSDPEFCEERKVICVYKLVVLFNLMKLILLFIVTRGLENYYILHLVDEFEKEMKDFSILFTIGLVKVFCLQEWYQLSKTLAEQAAWKFAKENGIDLVTLHPGLVIGPLLQPTLNFSCEAIVNFIQGRKESWSGGIYRFVDVRDVANAHILAFEVPSSNGRYCLVGENGYSSLVLKIIQKLYPSITLPENFKDGLPLTPHFQVSSEKAKSLGIKFTCLELSVKDTVESLMEKNFLHI</sequence>
<proteinExistence type="inferred from homology"/>
<dbReference type="FunFam" id="3.40.50.720:FF:000085">
    <property type="entry name" value="Dihydroflavonol reductase"/>
    <property type="match status" value="1"/>
</dbReference>
<dbReference type="OrthoDB" id="907104at2759"/>
<evidence type="ECO:0000256" key="7">
    <source>
        <dbReference type="ARBA" id="ARBA00039055"/>
    </source>
</evidence>
<dbReference type="InterPro" id="IPR001509">
    <property type="entry name" value="Epimerase_deHydtase"/>
</dbReference>
<dbReference type="SUPFAM" id="SSF51735">
    <property type="entry name" value="NAD(P)-binding Rossmann-fold domains"/>
    <property type="match status" value="1"/>
</dbReference>
<dbReference type="PANTHER" id="PTHR10366">
    <property type="entry name" value="NAD DEPENDENT EPIMERASE/DEHYDRATASE"/>
    <property type="match status" value="1"/>
</dbReference>
<keyword evidence="4" id="KW-0284">Flavonoid biosynthesis</keyword>
<evidence type="ECO:0000256" key="11">
    <source>
        <dbReference type="ARBA" id="ARBA00042831"/>
    </source>
</evidence>
<dbReference type="GO" id="GO:0006694">
    <property type="term" value="P:steroid biosynthetic process"/>
    <property type="evidence" value="ECO:0007669"/>
    <property type="project" value="InterPro"/>
</dbReference>
<dbReference type="Gene3D" id="3.40.50.720">
    <property type="entry name" value="NAD(P)-binding Rossmann-like Domain"/>
    <property type="match status" value="2"/>
</dbReference>
<protein>
    <recommendedName>
        <fullName evidence="9">Dihydroflavonol 4-reductase</fullName>
        <ecNumber evidence="8">1.1.1.219</ecNumber>
        <ecNumber evidence="7">1.1.1.234</ecNumber>
    </recommendedName>
    <alternativeName>
        <fullName evidence="11">Dihydrokaempferol 4-reductase</fullName>
    </alternativeName>
    <alternativeName>
        <fullName evidence="10">Flavanone 4-reductase</fullName>
    </alternativeName>
</protein>
<keyword evidence="14" id="KW-0472">Membrane</keyword>
<reference evidence="17 18" key="1">
    <citation type="submission" date="2020-09" db="EMBL/GenBank/DDBJ databases">
        <title>De no assembly of potato wild relative species, Solanum commersonii.</title>
        <authorList>
            <person name="Cho K."/>
        </authorList>
    </citation>
    <scope>NUCLEOTIDE SEQUENCE [LARGE SCALE GENOMIC DNA]</scope>
    <source>
        <strain evidence="17">LZ3.2</strain>
        <tissue evidence="17">Leaf</tissue>
    </source>
</reference>
<evidence type="ECO:0000256" key="2">
    <source>
        <dbReference type="ARBA" id="ARBA00022857"/>
    </source>
</evidence>
<accession>A0A9J6AT01</accession>
<dbReference type="EC" id="1.1.1.219" evidence="8"/>
<evidence type="ECO:0000256" key="8">
    <source>
        <dbReference type="ARBA" id="ARBA00039057"/>
    </source>
</evidence>
<evidence type="ECO:0000256" key="12">
    <source>
        <dbReference type="ARBA" id="ARBA00048870"/>
    </source>
</evidence>
<evidence type="ECO:0000256" key="3">
    <source>
        <dbReference type="ARBA" id="ARBA00023002"/>
    </source>
</evidence>
<dbReference type="AlphaFoldDB" id="A0A9J6AT01"/>
<dbReference type="GO" id="GO:0047890">
    <property type="term" value="F:flavanone 4-reductase activity"/>
    <property type="evidence" value="ECO:0007669"/>
    <property type="project" value="UniProtKB-EC"/>
</dbReference>
<keyword evidence="2" id="KW-0521">NADP</keyword>
<comment type="catalytic activity">
    <reaction evidence="13">
        <text>a (2R,3S,4S)-leucoanthocyanidin + NADP(+) = a (2R,3R)-dihydroflavonol + NADPH + H(+)</text>
        <dbReference type="Rhea" id="RHEA:54444"/>
        <dbReference type="ChEBI" id="CHEBI:15378"/>
        <dbReference type="ChEBI" id="CHEBI:57783"/>
        <dbReference type="ChEBI" id="CHEBI:58349"/>
        <dbReference type="ChEBI" id="CHEBI:138176"/>
        <dbReference type="ChEBI" id="CHEBI:138188"/>
        <dbReference type="EC" id="1.1.1.219"/>
    </reaction>
</comment>
<comment type="pathway">
    <text evidence="1">Pigment biosynthesis; anthocyanin biosynthesis.</text>
</comment>
<evidence type="ECO:0000256" key="10">
    <source>
        <dbReference type="ARBA" id="ARBA00042087"/>
    </source>
</evidence>
<dbReference type="Pfam" id="PF01370">
    <property type="entry name" value="Epimerase"/>
    <property type="match status" value="1"/>
</dbReference>
<comment type="function">
    <text evidence="6">Bifunctional enzyme involved in flavonoid metabolism.</text>
</comment>
<dbReference type="Pfam" id="PF01073">
    <property type="entry name" value="3Beta_HSD"/>
    <property type="match status" value="1"/>
</dbReference>
<name>A0A9J6AT01_SOLCO</name>
<feature type="domain" description="NAD-dependent epimerase/dehydratase" evidence="16">
    <location>
        <begin position="224"/>
        <end position="309"/>
    </location>
</feature>
<feature type="transmembrane region" description="Helical" evidence="14">
    <location>
        <begin position="170"/>
        <end position="188"/>
    </location>
</feature>
<evidence type="ECO:0000256" key="5">
    <source>
        <dbReference type="ARBA" id="ARBA00023445"/>
    </source>
</evidence>
<evidence type="ECO:0000256" key="6">
    <source>
        <dbReference type="ARBA" id="ARBA00037100"/>
    </source>
</evidence>
<dbReference type="InterPro" id="IPR050425">
    <property type="entry name" value="NAD(P)_dehydrat-like"/>
</dbReference>
<keyword evidence="14" id="KW-0812">Transmembrane</keyword>
<comment type="similarity">
    <text evidence="5">Belongs to the NAD(P)-dependent epimerase/dehydratase family. Dihydroflavonol-4-reductase subfamily.</text>
</comment>
<feature type="domain" description="3-beta hydroxysteroid dehydrogenase/isomerase" evidence="15">
    <location>
        <begin position="14"/>
        <end position="158"/>
    </location>
</feature>
<evidence type="ECO:0000259" key="15">
    <source>
        <dbReference type="Pfam" id="PF01073"/>
    </source>
</evidence>
<comment type="catalytic activity">
    <reaction evidence="12">
        <text>(2S)-flavan-4-ol + NADP(+) = (2S)-flavanone + NADPH + H(+)</text>
        <dbReference type="Rhea" id="RHEA:11228"/>
        <dbReference type="ChEBI" id="CHEBI:15378"/>
        <dbReference type="ChEBI" id="CHEBI:15605"/>
        <dbReference type="ChEBI" id="CHEBI:15606"/>
        <dbReference type="ChEBI" id="CHEBI:57783"/>
        <dbReference type="ChEBI" id="CHEBI:58349"/>
        <dbReference type="EC" id="1.1.1.234"/>
    </reaction>
</comment>
<evidence type="ECO:0000313" key="18">
    <source>
        <dbReference type="Proteomes" id="UP000824120"/>
    </source>
</evidence>
<evidence type="ECO:0000256" key="14">
    <source>
        <dbReference type="RuleBase" id="RU004475"/>
    </source>
</evidence>